<reference evidence="2 3" key="1">
    <citation type="submission" date="2019-02" db="EMBL/GenBank/DDBJ databases">
        <title>Genome sequencing of the rare red list fungi Hericium alpestre (H. flagellum).</title>
        <authorList>
            <person name="Buettner E."/>
            <person name="Kellner H."/>
        </authorList>
    </citation>
    <scope>NUCLEOTIDE SEQUENCE [LARGE SCALE GENOMIC DNA]</scope>
    <source>
        <strain evidence="2 3">DSM 108284</strain>
    </source>
</reference>
<comment type="caution">
    <text evidence="2">The sequence shown here is derived from an EMBL/GenBank/DDBJ whole genome shotgun (WGS) entry which is preliminary data.</text>
</comment>
<evidence type="ECO:0000256" key="1">
    <source>
        <dbReference type="SAM" id="MobiDB-lite"/>
    </source>
</evidence>
<organism evidence="2 3">
    <name type="scientific">Hericium alpestre</name>
    <dbReference type="NCBI Taxonomy" id="135208"/>
    <lineage>
        <taxon>Eukaryota</taxon>
        <taxon>Fungi</taxon>
        <taxon>Dikarya</taxon>
        <taxon>Basidiomycota</taxon>
        <taxon>Agaricomycotina</taxon>
        <taxon>Agaricomycetes</taxon>
        <taxon>Russulales</taxon>
        <taxon>Hericiaceae</taxon>
        <taxon>Hericium</taxon>
    </lineage>
</organism>
<feature type="compositionally biased region" description="Polar residues" evidence="1">
    <location>
        <begin position="39"/>
        <end position="51"/>
    </location>
</feature>
<feature type="region of interest" description="Disordered" evidence="1">
    <location>
        <begin position="18"/>
        <end position="70"/>
    </location>
</feature>
<protein>
    <submittedName>
        <fullName evidence="2">Uncharacterized protein</fullName>
    </submittedName>
</protein>
<dbReference type="EMBL" id="SFCI01001738">
    <property type="protein sequence ID" value="TFY75061.1"/>
    <property type="molecule type" value="Genomic_DNA"/>
</dbReference>
<evidence type="ECO:0000313" key="3">
    <source>
        <dbReference type="Proteomes" id="UP000298061"/>
    </source>
</evidence>
<feature type="region of interest" description="Disordered" evidence="1">
    <location>
        <begin position="99"/>
        <end position="121"/>
    </location>
</feature>
<evidence type="ECO:0000313" key="2">
    <source>
        <dbReference type="EMBL" id="TFY75061.1"/>
    </source>
</evidence>
<feature type="compositionally biased region" description="Low complexity" evidence="1">
    <location>
        <begin position="18"/>
        <end position="32"/>
    </location>
</feature>
<sequence length="139" mass="14416">MSAVAFPALFAAAGLSAPSLPSPAAASQDSLPDLITPAPSESATSPRSSAVFSLGDSESDAGVYSPGANSWATSEWRETERRGQFDPVVVNVVTTISDDRPVSPIPVSPSDPAPTAPTTTSAFRARKPFCFRCRKPGHV</sequence>
<dbReference type="Proteomes" id="UP000298061">
    <property type="component" value="Unassembled WGS sequence"/>
</dbReference>
<feature type="compositionally biased region" description="Pro residues" evidence="1">
    <location>
        <begin position="103"/>
        <end position="115"/>
    </location>
</feature>
<gene>
    <name evidence="2" type="ORF">EWM64_g8951</name>
</gene>
<dbReference type="AlphaFoldDB" id="A0A4Y9ZMK4"/>
<name>A0A4Y9ZMK4_9AGAM</name>
<accession>A0A4Y9ZMK4</accession>
<feature type="non-terminal residue" evidence="2">
    <location>
        <position position="139"/>
    </location>
</feature>
<keyword evidence="3" id="KW-1185">Reference proteome</keyword>
<proteinExistence type="predicted"/>